<evidence type="ECO:0000256" key="1">
    <source>
        <dbReference type="ARBA" id="ARBA00000677"/>
    </source>
</evidence>
<reference evidence="10" key="1">
    <citation type="submission" date="2016-11" db="EMBL/GenBank/DDBJ databases">
        <authorList>
            <person name="Varghese N."/>
            <person name="Submissions S."/>
        </authorList>
    </citation>
    <scope>NUCLEOTIDE SEQUENCE [LARGE SCALE GENOMIC DNA]</scope>
    <source>
        <strain evidence="10">DSM 9756</strain>
    </source>
</reference>
<dbReference type="InterPro" id="IPR036286">
    <property type="entry name" value="LexA/Signal_pep-like_sf"/>
</dbReference>
<feature type="domain" description="Peptidase S26" evidence="8">
    <location>
        <begin position="19"/>
        <end position="194"/>
    </location>
</feature>
<dbReference type="GO" id="GO:0004252">
    <property type="term" value="F:serine-type endopeptidase activity"/>
    <property type="evidence" value="ECO:0007669"/>
    <property type="project" value="InterPro"/>
</dbReference>
<gene>
    <name evidence="9" type="ORF">SAMN02745206_00105</name>
</gene>
<evidence type="ECO:0000259" key="8">
    <source>
        <dbReference type="Pfam" id="PF10502"/>
    </source>
</evidence>
<dbReference type="Pfam" id="PF10502">
    <property type="entry name" value="Peptidase_S26"/>
    <property type="match status" value="1"/>
</dbReference>
<feature type="active site" evidence="6">
    <location>
        <position position="104"/>
    </location>
</feature>
<protein>
    <recommendedName>
        <fullName evidence="4 7">Signal peptidase I</fullName>
        <ecNumber evidence="3 7">3.4.21.89</ecNumber>
    </recommendedName>
</protein>
<dbReference type="InterPro" id="IPR019533">
    <property type="entry name" value="Peptidase_S26"/>
</dbReference>
<dbReference type="NCBIfam" id="TIGR02227">
    <property type="entry name" value="sigpep_I_bact"/>
    <property type="match status" value="1"/>
</dbReference>
<dbReference type="RefSeq" id="WP_073035926.1">
    <property type="nucleotide sequence ID" value="NZ_FQVB01000003.1"/>
</dbReference>
<keyword evidence="10" id="KW-1185">Reference proteome</keyword>
<keyword evidence="5 7" id="KW-0378">Hydrolase</keyword>
<dbReference type="OrthoDB" id="9815782at2"/>
<dbReference type="Proteomes" id="UP000184076">
    <property type="component" value="Unassembled WGS sequence"/>
</dbReference>
<organism evidence="9 10">
    <name type="scientific">Desulfacinum infernum DSM 9756</name>
    <dbReference type="NCBI Taxonomy" id="1121391"/>
    <lineage>
        <taxon>Bacteria</taxon>
        <taxon>Pseudomonadati</taxon>
        <taxon>Thermodesulfobacteriota</taxon>
        <taxon>Syntrophobacteria</taxon>
        <taxon>Syntrophobacterales</taxon>
        <taxon>Syntrophobacteraceae</taxon>
        <taxon>Desulfacinum</taxon>
    </lineage>
</organism>
<feature type="active site" evidence="6">
    <location>
        <position position="49"/>
    </location>
</feature>
<dbReference type="AlphaFoldDB" id="A0A1M4SI23"/>
<dbReference type="InterPro" id="IPR000223">
    <property type="entry name" value="Pept_S26A_signal_pept_1"/>
</dbReference>
<dbReference type="PRINTS" id="PR00727">
    <property type="entry name" value="LEADERPTASE"/>
</dbReference>
<dbReference type="SUPFAM" id="SSF51306">
    <property type="entry name" value="LexA/Signal peptidase"/>
    <property type="match status" value="1"/>
</dbReference>
<evidence type="ECO:0000256" key="6">
    <source>
        <dbReference type="PIRSR" id="PIRSR600223-1"/>
    </source>
</evidence>
<keyword evidence="7" id="KW-0645">Protease</keyword>
<comment type="catalytic activity">
    <reaction evidence="1 7">
        <text>Cleavage of hydrophobic, N-terminal signal or leader sequences from secreted and periplasmic proteins.</text>
        <dbReference type="EC" id="3.4.21.89"/>
    </reaction>
</comment>
<dbReference type="PANTHER" id="PTHR43390:SF1">
    <property type="entry name" value="CHLOROPLAST PROCESSING PEPTIDASE"/>
    <property type="match status" value="1"/>
</dbReference>
<evidence type="ECO:0000256" key="2">
    <source>
        <dbReference type="ARBA" id="ARBA00009370"/>
    </source>
</evidence>
<name>A0A1M4SI23_9BACT</name>
<evidence type="ECO:0000256" key="4">
    <source>
        <dbReference type="ARBA" id="ARBA00019232"/>
    </source>
</evidence>
<dbReference type="EMBL" id="FQVB01000003">
    <property type="protein sequence ID" value="SHE31861.1"/>
    <property type="molecule type" value="Genomic_DNA"/>
</dbReference>
<dbReference type="InterPro" id="IPR019757">
    <property type="entry name" value="Pept_S26A_signal_pept_1_Lys-AS"/>
</dbReference>
<dbReference type="GO" id="GO:0016020">
    <property type="term" value="C:membrane"/>
    <property type="evidence" value="ECO:0007669"/>
    <property type="project" value="UniProtKB-SubCell"/>
</dbReference>
<proteinExistence type="inferred from homology"/>
<sequence length="221" mass="25486">MSFFSRRRAARDKKKSAVREYTEAIVVAVILALFIRAFVVQAFKIPSGSMKTTLLIGDHILVSKFSYGIKVPILDKELIHWDAPRRGDIVVFKYPQDPSKDFIKRVIGLPGDTIEIRDKKVFVNGQLLHEPYARFTDPRILPGSVSPRDNLGPIVVPSHSFFVMGDNRDESYDSRFWKFVDESELKGKAFIIYWSWNSDGELTLDPEKCYVRWNRIGHLLH</sequence>
<evidence type="ECO:0000256" key="3">
    <source>
        <dbReference type="ARBA" id="ARBA00013208"/>
    </source>
</evidence>
<dbReference type="GO" id="GO:0006465">
    <property type="term" value="P:signal peptide processing"/>
    <property type="evidence" value="ECO:0007669"/>
    <property type="project" value="InterPro"/>
</dbReference>
<dbReference type="PROSITE" id="PS00761">
    <property type="entry name" value="SPASE_I_3"/>
    <property type="match status" value="1"/>
</dbReference>
<comment type="subcellular location">
    <subcellularLocation>
        <location evidence="7">Membrane</location>
        <topology evidence="7">Single-pass type II membrane protein</topology>
    </subcellularLocation>
</comment>
<evidence type="ECO:0000256" key="7">
    <source>
        <dbReference type="RuleBase" id="RU362042"/>
    </source>
</evidence>
<dbReference type="EC" id="3.4.21.89" evidence="3 7"/>
<dbReference type="GO" id="GO:0009003">
    <property type="term" value="F:signal peptidase activity"/>
    <property type="evidence" value="ECO:0007669"/>
    <property type="project" value="UniProtKB-EC"/>
</dbReference>
<dbReference type="PANTHER" id="PTHR43390">
    <property type="entry name" value="SIGNAL PEPTIDASE I"/>
    <property type="match status" value="1"/>
</dbReference>
<dbReference type="STRING" id="1121391.SAMN02745206_00105"/>
<evidence type="ECO:0000313" key="10">
    <source>
        <dbReference type="Proteomes" id="UP000184076"/>
    </source>
</evidence>
<evidence type="ECO:0000256" key="5">
    <source>
        <dbReference type="ARBA" id="ARBA00022801"/>
    </source>
</evidence>
<comment type="similarity">
    <text evidence="2 7">Belongs to the peptidase S26 family.</text>
</comment>
<dbReference type="Gene3D" id="2.10.109.10">
    <property type="entry name" value="Umud Fragment, subunit A"/>
    <property type="match status" value="1"/>
</dbReference>
<dbReference type="InterPro" id="IPR019758">
    <property type="entry name" value="Pept_S26A_signal_pept_1_CS"/>
</dbReference>
<evidence type="ECO:0000313" key="9">
    <source>
        <dbReference type="EMBL" id="SHE31861.1"/>
    </source>
</evidence>
<dbReference type="CDD" id="cd06530">
    <property type="entry name" value="S26_SPase_I"/>
    <property type="match status" value="1"/>
</dbReference>
<accession>A0A1M4SI23</accession>
<dbReference type="PROSITE" id="PS00760">
    <property type="entry name" value="SPASE_I_2"/>
    <property type="match status" value="1"/>
</dbReference>